<dbReference type="EMBL" id="CP013920">
    <property type="protein sequence ID" value="AMA64731.1"/>
    <property type="molecule type" value="Genomic_DNA"/>
</dbReference>
<accession>A0A0X9VM19</accession>
<dbReference type="InterPro" id="IPR001296">
    <property type="entry name" value="Glyco_trans_1"/>
</dbReference>
<dbReference type="PANTHER" id="PTHR45947:SF3">
    <property type="entry name" value="SULFOQUINOVOSYL TRANSFERASE SQD2"/>
    <property type="match status" value="1"/>
</dbReference>
<dbReference type="STRING" id="634113.AUT07_00143"/>
<dbReference type="PANTHER" id="PTHR45947">
    <property type="entry name" value="SULFOQUINOVOSYL TRANSFERASE SQD2"/>
    <property type="match status" value="1"/>
</dbReference>
<evidence type="ECO:0000259" key="1">
    <source>
        <dbReference type="Pfam" id="PF00534"/>
    </source>
</evidence>
<keyword evidence="2" id="KW-0808">Transferase</keyword>
<dbReference type="Gene3D" id="3.40.50.2000">
    <property type="entry name" value="Glycogen Phosphorylase B"/>
    <property type="match status" value="2"/>
</dbReference>
<evidence type="ECO:0000313" key="3">
    <source>
        <dbReference type="Proteomes" id="UP000069926"/>
    </source>
</evidence>
<organism evidence="2 3">
    <name type="scientific">Candidatus Arsenophonus lipoptenae</name>
    <dbReference type="NCBI Taxonomy" id="634113"/>
    <lineage>
        <taxon>Bacteria</taxon>
        <taxon>Pseudomonadati</taxon>
        <taxon>Pseudomonadota</taxon>
        <taxon>Gammaproteobacteria</taxon>
        <taxon>Enterobacterales</taxon>
        <taxon>Morganellaceae</taxon>
        <taxon>Arsenophonus</taxon>
    </lineage>
</organism>
<dbReference type="GO" id="GO:0016757">
    <property type="term" value="F:glycosyltransferase activity"/>
    <property type="evidence" value="ECO:0007669"/>
    <property type="project" value="UniProtKB-KW"/>
</dbReference>
<keyword evidence="2" id="KW-0328">Glycosyltransferase</keyword>
<dbReference type="AlphaFoldDB" id="A0A0X9VM19"/>
<gene>
    <name evidence="2" type="primary">mgtA</name>
    <name evidence="2" type="ORF">AUT07_00143</name>
</gene>
<dbReference type="Pfam" id="PF00534">
    <property type="entry name" value="Glycos_transf_1"/>
    <property type="match status" value="1"/>
</dbReference>
<dbReference type="CDD" id="cd03801">
    <property type="entry name" value="GT4_PimA-like"/>
    <property type="match status" value="1"/>
</dbReference>
<sequence>MNVLYDFIFITNIPAFYKVNLLNRLAKNCSIKTIFIGKKSKIRNNDFYNYHHEFDSEYINNGNFEDRNKLKTFIKIYKIIKNIKYNKLIYPGWEIKELFFLSFLAKKNNNSIIIESTINDTNIQGYTWILKKIFINRMSSAYICGNMQKKILEKTKFKGKIIMTYGVGIPNYIKYPLKNYNKKKNKLTLTYLYVGRLSKEKNLSFLIKIFNKRSEKLIIVGDGQEFYNLKKQANNNIIFLGYINNKNLNKIYKLVDVFILPSISEPWGLVIEEALVFNLPIIISNRVGCKETLALNKIGLIFDINNNNSLKKCLDDMNKNYKKYFKYVSNVNMNSVYNRQVNSYLESIS</sequence>
<evidence type="ECO:0000313" key="2">
    <source>
        <dbReference type="EMBL" id="AMA64731.1"/>
    </source>
</evidence>
<keyword evidence="3" id="KW-1185">Reference proteome</keyword>
<dbReference type="KEGG" id="asy:AUT07_00143"/>
<dbReference type="PATRIC" id="fig|634113.3.peg.138"/>
<dbReference type="Proteomes" id="UP000069926">
    <property type="component" value="Chromosome"/>
</dbReference>
<protein>
    <submittedName>
        <fullName evidence="2">GDP-mannose-dependent alpha-mannosyltransferase</fullName>
        <ecNumber evidence="2">2.4.1.-</ecNumber>
    </submittedName>
</protein>
<dbReference type="RefSeq" id="WP_066282836.1">
    <property type="nucleotide sequence ID" value="NZ_CP013920.1"/>
</dbReference>
<feature type="domain" description="Glycosyl transferase family 1" evidence="1">
    <location>
        <begin position="184"/>
        <end position="327"/>
    </location>
</feature>
<dbReference type="InterPro" id="IPR050194">
    <property type="entry name" value="Glycosyltransferase_grp1"/>
</dbReference>
<name>A0A0X9VM19_9GAMM</name>
<dbReference type="SUPFAM" id="SSF53756">
    <property type="entry name" value="UDP-Glycosyltransferase/glycogen phosphorylase"/>
    <property type="match status" value="1"/>
</dbReference>
<dbReference type="OrthoDB" id="9777346at2"/>
<dbReference type="EC" id="2.4.1.-" evidence="2"/>
<reference evidence="2 3" key="1">
    <citation type="submission" date="2016-01" db="EMBL/GenBank/DDBJ databases">
        <title>Genome sequence of Ca. Arsenophonus lipopteni, the exclusive symbiont of a blood sucking fly Lipoptena cervi (Diptera: Hippoboscidae).</title>
        <authorList>
            <person name="Novakova E."/>
            <person name="Hypsa V."/>
            <person name="Nguyen P."/>
            <person name="Husnik F."/>
            <person name="Darby A.C."/>
        </authorList>
    </citation>
    <scope>NUCLEOTIDE SEQUENCE [LARGE SCALE GENOMIC DNA]</scope>
    <source>
        <strain evidence="2 3">CB</strain>
    </source>
</reference>
<proteinExistence type="predicted"/>